<feature type="transmembrane region" description="Helical" evidence="6">
    <location>
        <begin position="120"/>
        <end position="140"/>
    </location>
</feature>
<dbReference type="InterPro" id="IPR050833">
    <property type="entry name" value="Poly_Biosynth_Transport"/>
</dbReference>
<feature type="transmembrane region" description="Helical" evidence="6">
    <location>
        <begin position="372"/>
        <end position="392"/>
    </location>
</feature>
<reference evidence="7 8" key="1">
    <citation type="submission" date="2018-12" db="EMBL/GenBank/DDBJ databases">
        <authorList>
            <person name="Toschakov S.V."/>
        </authorList>
    </citation>
    <scope>NUCLEOTIDE SEQUENCE [LARGE SCALE GENOMIC DNA]</scope>
    <source>
        <strain evidence="7 8">GM2012</strain>
    </source>
</reference>
<evidence type="ECO:0000256" key="4">
    <source>
        <dbReference type="ARBA" id="ARBA00022989"/>
    </source>
</evidence>
<gene>
    <name evidence="7" type="ORF">TsocGM_15510</name>
</gene>
<evidence type="ECO:0000256" key="1">
    <source>
        <dbReference type="ARBA" id="ARBA00004651"/>
    </source>
</evidence>
<feature type="transmembrane region" description="Helical" evidence="6">
    <location>
        <begin position="435"/>
        <end position="456"/>
    </location>
</feature>
<comment type="caution">
    <text evidence="7">The sequence shown here is derived from an EMBL/GenBank/DDBJ whole genome shotgun (WGS) entry which is preliminary data.</text>
</comment>
<dbReference type="GO" id="GO:0005886">
    <property type="term" value="C:plasma membrane"/>
    <property type="evidence" value="ECO:0007669"/>
    <property type="project" value="UniProtKB-SubCell"/>
</dbReference>
<dbReference type="AlphaFoldDB" id="A0A432MHH8"/>
<evidence type="ECO:0000313" key="7">
    <source>
        <dbReference type="EMBL" id="RUL86716.1"/>
    </source>
</evidence>
<evidence type="ECO:0008006" key="9">
    <source>
        <dbReference type="Google" id="ProtNLM"/>
    </source>
</evidence>
<dbReference type="Proteomes" id="UP000280296">
    <property type="component" value="Unassembled WGS sequence"/>
</dbReference>
<evidence type="ECO:0000256" key="3">
    <source>
        <dbReference type="ARBA" id="ARBA00022692"/>
    </source>
</evidence>
<protein>
    <recommendedName>
        <fullName evidence="9">Lipopolysaccharide biosynthesis protein</fullName>
    </recommendedName>
</protein>
<feature type="transmembrane region" description="Helical" evidence="6">
    <location>
        <begin position="257"/>
        <end position="275"/>
    </location>
</feature>
<name>A0A432MHH8_9BACT</name>
<accession>A0A432MHH8</accession>
<evidence type="ECO:0000256" key="6">
    <source>
        <dbReference type="SAM" id="Phobius"/>
    </source>
</evidence>
<comment type="subcellular location">
    <subcellularLocation>
        <location evidence="1">Cell membrane</location>
        <topology evidence="1">Multi-pass membrane protein</topology>
    </subcellularLocation>
</comment>
<proteinExistence type="predicted"/>
<feature type="transmembrane region" description="Helical" evidence="6">
    <location>
        <begin position="225"/>
        <end position="251"/>
    </location>
</feature>
<dbReference type="Pfam" id="PF13440">
    <property type="entry name" value="Polysacc_synt_3"/>
    <property type="match status" value="1"/>
</dbReference>
<feature type="transmembrane region" description="Helical" evidence="6">
    <location>
        <begin position="462"/>
        <end position="481"/>
    </location>
</feature>
<feature type="transmembrane region" description="Helical" evidence="6">
    <location>
        <begin position="161"/>
        <end position="181"/>
    </location>
</feature>
<evidence type="ECO:0000313" key="8">
    <source>
        <dbReference type="Proteomes" id="UP000280296"/>
    </source>
</evidence>
<evidence type="ECO:0000256" key="5">
    <source>
        <dbReference type="ARBA" id="ARBA00023136"/>
    </source>
</evidence>
<evidence type="ECO:0000256" key="2">
    <source>
        <dbReference type="ARBA" id="ARBA00022475"/>
    </source>
</evidence>
<keyword evidence="5 6" id="KW-0472">Membrane</keyword>
<keyword evidence="8" id="KW-1185">Reference proteome</keyword>
<dbReference type="EMBL" id="RYZH01000030">
    <property type="protein sequence ID" value="RUL86716.1"/>
    <property type="molecule type" value="Genomic_DNA"/>
</dbReference>
<organism evidence="7 8">
    <name type="scientific">Tautonia sociabilis</name>
    <dbReference type="NCBI Taxonomy" id="2080755"/>
    <lineage>
        <taxon>Bacteria</taxon>
        <taxon>Pseudomonadati</taxon>
        <taxon>Planctomycetota</taxon>
        <taxon>Planctomycetia</taxon>
        <taxon>Isosphaerales</taxon>
        <taxon>Isosphaeraceae</taxon>
        <taxon>Tautonia</taxon>
    </lineage>
</organism>
<feature type="transmembrane region" description="Helical" evidence="6">
    <location>
        <begin position="404"/>
        <end position="423"/>
    </location>
</feature>
<keyword evidence="4 6" id="KW-1133">Transmembrane helix</keyword>
<sequence length="500" mass="51748">MPSSAEGKRALRDSLIVAVGGQLERALGTLTALAMKWGLDPAQHGIYSGLRLTLDHANRASLGIGRGAVQEIPVLLASGKGAEARRVADVAFAACSAGAALYALGLLALAWWRWPTGPEASAADLTWSGGLAAIALLVLIKRYQDFLIALHRAHRRFALTTELAIVDAALFAAMVALGLWLAGLWGLLAAIGLLSLFNIAYLHARHPMRLGLAWDGPIVLRLLRTGLPILANSAAFAGLLSLDRVLILSLAPNGAEAAGYYAIALMGTGWTLDLAGRIASVMYPYFQTTLGRTSDPVAVASQASRVVEAMAAPLAAGSAVAYVAAPTFLGLLIPRYAPGLEALRPLLPGTLLLGLALPSREAMIAVDRPYRLALATLPGLAIAALAGAIGATRAGIVGVSWGMTLGYAAVYLVTAAAALGGGLGARGWLSHQARLLLPVSWFAAGALLAAHAPIPGPAWREFALRVSLLAAWGLPAMLLWGRAHGWGGLVSRARPPASAA</sequence>
<keyword evidence="2" id="KW-1003">Cell membrane</keyword>
<dbReference type="PANTHER" id="PTHR30250:SF11">
    <property type="entry name" value="O-ANTIGEN TRANSPORTER-RELATED"/>
    <property type="match status" value="1"/>
</dbReference>
<feature type="transmembrane region" description="Helical" evidence="6">
    <location>
        <begin position="187"/>
        <end position="204"/>
    </location>
</feature>
<keyword evidence="3 6" id="KW-0812">Transmembrane</keyword>
<dbReference type="PANTHER" id="PTHR30250">
    <property type="entry name" value="PST FAMILY PREDICTED COLANIC ACID TRANSPORTER"/>
    <property type="match status" value="1"/>
</dbReference>
<dbReference type="OrthoDB" id="265204at2"/>
<reference evidence="7 8" key="2">
    <citation type="submission" date="2019-01" db="EMBL/GenBank/DDBJ databases">
        <title>Tautonia sociabilis, a novel thermotolerant planctomycete of Isosphaeraceae family, isolated from a 4000 m deep subterranean habitat.</title>
        <authorList>
            <person name="Kovaleva O.L."/>
            <person name="Elcheninov A.G."/>
            <person name="Van Heerden E."/>
            <person name="Toshchakov S.V."/>
            <person name="Novikov A."/>
            <person name="Bonch-Osmolovskaya E.A."/>
            <person name="Kublanov I.V."/>
        </authorList>
    </citation>
    <scope>NUCLEOTIDE SEQUENCE [LARGE SCALE GENOMIC DNA]</scope>
    <source>
        <strain evidence="7 8">GM2012</strain>
    </source>
</reference>
<feature type="transmembrane region" description="Helical" evidence="6">
    <location>
        <begin position="90"/>
        <end position="114"/>
    </location>
</feature>